<gene>
    <name evidence="19" type="ORF">BEN51_08520</name>
</gene>
<keyword evidence="16" id="KW-0460">Magnesium</keyword>
<evidence type="ECO:0000256" key="6">
    <source>
        <dbReference type="ARBA" id="ARBA00022519"/>
    </source>
</evidence>
<keyword evidence="6" id="KW-0997">Cell inner membrane</keyword>
<evidence type="ECO:0000256" key="9">
    <source>
        <dbReference type="ARBA" id="ARBA00022989"/>
    </source>
</evidence>
<keyword evidence="3 17" id="KW-0813">Transport</keyword>
<dbReference type="PANTHER" id="PTHR43185:SF1">
    <property type="entry name" value="FE(2+) TRANSPORTER FEOB"/>
    <property type="match status" value="1"/>
</dbReference>
<keyword evidence="4" id="KW-1003">Cell membrane</keyword>
<proteinExistence type="inferred from homology"/>
<evidence type="ECO:0000256" key="5">
    <source>
        <dbReference type="ARBA" id="ARBA00022496"/>
    </source>
</evidence>
<dbReference type="PROSITE" id="PS51711">
    <property type="entry name" value="G_FEOB"/>
    <property type="match status" value="1"/>
</dbReference>
<dbReference type="NCBIfam" id="TIGR00437">
    <property type="entry name" value="feoB"/>
    <property type="match status" value="1"/>
</dbReference>
<feature type="binding site" evidence="16">
    <location>
        <position position="19"/>
    </location>
    <ligand>
        <name>Mg(2+)</name>
        <dbReference type="ChEBI" id="CHEBI:18420"/>
        <label>2</label>
    </ligand>
</feature>
<evidence type="ECO:0000256" key="2">
    <source>
        <dbReference type="ARBA" id="ARBA00004429"/>
    </source>
</evidence>
<evidence type="ECO:0000256" key="11">
    <source>
        <dbReference type="ARBA" id="ARBA00023065"/>
    </source>
</evidence>
<dbReference type="InterPro" id="IPR027417">
    <property type="entry name" value="P-loop_NTPase"/>
</dbReference>
<evidence type="ECO:0000313" key="19">
    <source>
        <dbReference type="EMBL" id="ASW43523.1"/>
    </source>
</evidence>
<dbReference type="FunFam" id="3.40.50.300:FF:000426">
    <property type="entry name" value="Ferrous iron transport protein B"/>
    <property type="match status" value="1"/>
</dbReference>
<protein>
    <recommendedName>
        <fullName evidence="14 17">Ferrous iron transport protein B</fullName>
    </recommendedName>
</protein>
<evidence type="ECO:0000256" key="4">
    <source>
        <dbReference type="ARBA" id="ARBA00022475"/>
    </source>
</evidence>
<dbReference type="InterPro" id="IPR006073">
    <property type="entry name" value="GTP-bd"/>
</dbReference>
<feature type="transmembrane region" description="Helical" evidence="17">
    <location>
        <begin position="202"/>
        <end position="225"/>
    </location>
</feature>
<dbReference type="SUPFAM" id="SSF52540">
    <property type="entry name" value="P-loop containing nucleoside triphosphate hydrolases"/>
    <property type="match status" value="1"/>
</dbReference>
<comment type="function">
    <text evidence="1 17">Probable transporter of a GTP-driven Fe(2+) uptake system.</text>
</comment>
<feature type="transmembrane region" description="Helical" evidence="17">
    <location>
        <begin position="558"/>
        <end position="580"/>
    </location>
</feature>
<evidence type="ECO:0000313" key="20">
    <source>
        <dbReference type="Proteomes" id="UP000264883"/>
    </source>
</evidence>
<evidence type="ECO:0000256" key="14">
    <source>
        <dbReference type="NCBIfam" id="TIGR00437"/>
    </source>
</evidence>
<dbReference type="EMBL" id="CP016786">
    <property type="protein sequence ID" value="ASW43523.1"/>
    <property type="molecule type" value="Genomic_DNA"/>
</dbReference>
<accession>A0A343JDB5</accession>
<dbReference type="Pfam" id="PF07664">
    <property type="entry name" value="FeoB_C"/>
    <property type="match status" value="1"/>
</dbReference>
<dbReference type="InterPro" id="IPR030389">
    <property type="entry name" value="G_FEOB_dom"/>
</dbReference>
<evidence type="ECO:0000256" key="3">
    <source>
        <dbReference type="ARBA" id="ARBA00022448"/>
    </source>
</evidence>
<feature type="binding site" evidence="15">
    <location>
        <begin position="8"/>
        <end position="15"/>
    </location>
    <ligand>
        <name>GTP</name>
        <dbReference type="ChEBI" id="CHEBI:37565"/>
        <label>1</label>
    </ligand>
</feature>
<dbReference type="KEGG" id="cia:BEN51_08520"/>
<dbReference type="RefSeq" id="WP_119865657.1">
    <property type="nucleotide sequence ID" value="NZ_CP016786.1"/>
</dbReference>
<dbReference type="OrthoDB" id="9809127at2"/>
<keyword evidence="7 17" id="KW-0812">Transmembrane</keyword>
<evidence type="ECO:0000259" key="18">
    <source>
        <dbReference type="PROSITE" id="PS51711"/>
    </source>
</evidence>
<dbReference type="InterPro" id="IPR003373">
    <property type="entry name" value="Fe2_transport_prot-B"/>
</dbReference>
<dbReference type="CDD" id="cd01879">
    <property type="entry name" value="FeoB"/>
    <property type="match status" value="1"/>
</dbReference>
<feature type="binding site" evidence="16">
    <location>
        <position position="23"/>
    </location>
    <ligand>
        <name>Mg(2+)</name>
        <dbReference type="ChEBI" id="CHEBI:18420"/>
        <label>2</label>
    </ligand>
</feature>
<keyword evidence="20" id="KW-1185">Reference proteome</keyword>
<keyword evidence="12 15" id="KW-0342">GTP-binding</keyword>
<keyword evidence="13 17" id="KW-0472">Membrane</keyword>
<evidence type="ECO:0000256" key="10">
    <source>
        <dbReference type="ARBA" id="ARBA00023004"/>
    </source>
</evidence>
<feature type="transmembrane region" description="Helical" evidence="17">
    <location>
        <begin position="592"/>
        <end position="610"/>
    </location>
</feature>
<keyword evidence="9 17" id="KW-1133">Transmembrane helix</keyword>
<feature type="transmembrane region" description="Helical" evidence="17">
    <location>
        <begin position="346"/>
        <end position="370"/>
    </location>
</feature>
<dbReference type="GO" id="GO:0046872">
    <property type="term" value="F:metal ion binding"/>
    <property type="evidence" value="ECO:0007669"/>
    <property type="project" value="UniProtKB-KW"/>
</dbReference>
<dbReference type="Pfam" id="PF02421">
    <property type="entry name" value="FeoB_N"/>
    <property type="match status" value="1"/>
</dbReference>
<dbReference type="InterPro" id="IPR011642">
    <property type="entry name" value="Gate_dom"/>
</dbReference>
<evidence type="ECO:0000256" key="15">
    <source>
        <dbReference type="PIRSR" id="PIRSR603373-1"/>
    </source>
</evidence>
<comment type="subcellular location">
    <subcellularLocation>
        <location evidence="2">Cell inner membrane</location>
        <topology evidence="2">Multi-pass membrane protein</topology>
    </subcellularLocation>
    <subcellularLocation>
        <location evidence="17">Cell membrane</location>
        <topology evidence="17">Multi-pass membrane protein</topology>
    </subcellularLocation>
</comment>
<dbReference type="Pfam" id="PF07670">
    <property type="entry name" value="Gate"/>
    <property type="match status" value="2"/>
</dbReference>
<evidence type="ECO:0000256" key="8">
    <source>
        <dbReference type="ARBA" id="ARBA00022741"/>
    </source>
</evidence>
<evidence type="ECO:0000256" key="7">
    <source>
        <dbReference type="ARBA" id="ARBA00022692"/>
    </source>
</evidence>
<feature type="binding site" evidence="15">
    <location>
        <begin position="33"/>
        <end position="37"/>
    </location>
    <ligand>
        <name>GTP</name>
        <dbReference type="ChEBI" id="CHEBI:37565"/>
        <label>1</label>
    </ligand>
</feature>
<keyword evidence="16" id="KW-0479">Metal-binding</keyword>
<feature type="binding site" evidence="16">
    <location>
        <position position="20"/>
    </location>
    <ligand>
        <name>Mg(2+)</name>
        <dbReference type="ChEBI" id="CHEBI:18420"/>
        <label>2</label>
    </ligand>
</feature>
<dbReference type="SMR" id="A0A343JDB5"/>
<feature type="transmembrane region" description="Helical" evidence="17">
    <location>
        <begin position="527"/>
        <end position="546"/>
    </location>
</feature>
<comment type="similarity">
    <text evidence="17">Belongs to the TRAFAC class TrmE-Era-EngA-EngB-Septin-like GTPase superfamily. FeoB GTPase (TC 9.A.8) family.</text>
</comment>
<dbReference type="PANTHER" id="PTHR43185">
    <property type="entry name" value="FERROUS IRON TRANSPORT PROTEIN B"/>
    <property type="match status" value="1"/>
</dbReference>
<keyword evidence="5 17" id="KW-0410">Iron transport</keyword>
<feature type="transmembrane region" description="Helical" evidence="17">
    <location>
        <begin position="468"/>
        <end position="489"/>
    </location>
</feature>
<evidence type="ECO:0000256" key="16">
    <source>
        <dbReference type="PIRSR" id="PIRSR603373-2"/>
    </source>
</evidence>
<name>A0A343JDB5_9CLOT</name>
<dbReference type="GO" id="GO:0015093">
    <property type="term" value="F:ferrous iron transmembrane transporter activity"/>
    <property type="evidence" value="ECO:0007669"/>
    <property type="project" value="UniProtKB-UniRule"/>
</dbReference>
<feature type="binding site" evidence="15">
    <location>
        <begin position="111"/>
        <end position="114"/>
    </location>
    <ligand>
        <name>GTP</name>
        <dbReference type="ChEBI" id="CHEBI:37565"/>
        <label>1</label>
    </ligand>
</feature>
<feature type="transmembrane region" description="Helical" evidence="17">
    <location>
        <begin position="377"/>
        <end position="397"/>
    </location>
</feature>
<dbReference type="Gene3D" id="3.40.50.300">
    <property type="entry name" value="P-loop containing nucleotide triphosphate hydrolases"/>
    <property type="match status" value="1"/>
</dbReference>
<keyword evidence="11" id="KW-0406">Ion transport</keyword>
<dbReference type="GO" id="GO:0005525">
    <property type="term" value="F:GTP binding"/>
    <property type="evidence" value="ECO:0007669"/>
    <property type="project" value="UniProtKB-KW"/>
</dbReference>
<dbReference type="Proteomes" id="UP000264883">
    <property type="component" value="Chromosome"/>
</dbReference>
<dbReference type="PRINTS" id="PR00326">
    <property type="entry name" value="GTP1OBG"/>
</dbReference>
<evidence type="ECO:0000256" key="1">
    <source>
        <dbReference type="ARBA" id="ARBA00003926"/>
    </source>
</evidence>
<feature type="binding site" evidence="16">
    <location>
        <position position="22"/>
    </location>
    <ligand>
        <name>Mg(2+)</name>
        <dbReference type="ChEBI" id="CHEBI:18420"/>
        <label>1</label>
    </ligand>
</feature>
<feature type="transmembrane region" description="Helical" evidence="17">
    <location>
        <begin position="311"/>
        <end position="334"/>
    </location>
</feature>
<feature type="domain" description="FeoB-type G" evidence="18">
    <location>
        <begin position="1"/>
        <end position="160"/>
    </location>
</feature>
<evidence type="ECO:0000256" key="12">
    <source>
        <dbReference type="ARBA" id="ARBA00023134"/>
    </source>
</evidence>
<keyword evidence="8 15" id="KW-0547">Nucleotide-binding</keyword>
<evidence type="ECO:0000256" key="13">
    <source>
        <dbReference type="ARBA" id="ARBA00023136"/>
    </source>
</evidence>
<feature type="transmembrane region" description="Helical" evidence="17">
    <location>
        <begin position="435"/>
        <end position="456"/>
    </location>
</feature>
<dbReference type="InterPro" id="IPR050860">
    <property type="entry name" value="FeoB_GTPase"/>
</dbReference>
<dbReference type="AlphaFoldDB" id="A0A343JDB5"/>
<feature type="transmembrane region" description="Helical" evidence="17">
    <location>
        <begin position="267"/>
        <end position="291"/>
    </location>
</feature>
<feature type="binding site" evidence="15">
    <location>
        <begin position="51"/>
        <end position="54"/>
    </location>
    <ligand>
        <name>GTP</name>
        <dbReference type="ChEBI" id="CHEBI:37565"/>
        <label>1</label>
    </ligand>
</feature>
<organism evidence="19 20">
    <name type="scientific">Clostridium isatidis</name>
    <dbReference type="NCBI Taxonomy" id="182773"/>
    <lineage>
        <taxon>Bacteria</taxon>
        <taxon>Bacillati</taxon>
        <taxon>Bacillota</taxon>
        <taxon>Clostridia</taxon>
        <taxon>Eubacteriales</taxon>
        <taxon>Clostridiaceae</taxon>
        <taxon>Clostridium</taxon>
    </lineage>
</organism>
<evidence type="ECO:0000256" key="17">
    <source>
        <dbReference type="RuleBase" id="RU362098"/>
    </source>
</evidence>
<dbReference type="InterPro" id="IPR011640">
    <property type="entry name" value="Fe2_transport_prot_B_C"/>
</dbReference>
<keyword evidence="10 17" id="KW-0408">Iron</keyword>
<dbReference type="GO" id="GO:0005886">
    <property type="term" value="C:plasma membrane"/>
    <property type="evidence" value="ECO:0007669"/>
    <property type="project" value="UniProtKB-SubCell"/>
</dbReference>
<sequence length="626" mass="69265">MINAALIGNPNTGKTTVFNALTGSKQYVGNWPGVTIDKKYGFLNKNIKIVDLPGIYAMDTFSNEEKISRQYLEQDDVDVILNVVDATNLERNLYLTTQLMEFNKPIIILLNMMDIAKKRGVDIDCQKLGKELGVTVLPISAKTKEGLDKIEETVMNVKGSVVKYNLKFNSENETYSYLNKIIKNSLKNPGKTKKFVTKVDKIILNPILAYPIFLLALLVVFKFTFNWFGQPLADMLDAFVADTLTPYIGGFLENSSEWFQSLILDGIVAGVGGVIVFFPIVFALFLGVCFLEDSGYMSRVAFLMDRIMRRIGLSGKAFIPIIMGFGCSAPAIMATRTLESEKDRKMTALIAPLVSCGARLPVYALFASIFFEKNQDLVVMSLYLLGIIVAILIGFLFKNTLFKKDEEPFILELPEYKLPSFKTLILNAWEKSKGFIVRAGTLIFGISILVWFLTYFNMNGFTTEIDSSFLAALGGIVAPIFAPLGFGTWQAGVSILSGLAAKEVIIGTMEIVYGDLAVVLPTVFSTITAYAFLIFVSLYTPCFAVIGVMKHEYGTKMMWLSVSYQFALAWICSYIFKFAATLITGVATGADIIQFLIIGAVVAAAIFGLIKYFNKEELGQTAHVSK</sequence>
<reference evidence="19 20" key="1">
    <citation type="submission" date="2016-08" db="EMBL/GenBank/DDBJ databases">
        <title>Complete Genome Sequence Of The Indigo Reducing Clostridium isatidis DSM15098.</title>
        <authorList>
            <person name="Little G.T."/>
            <person name="Minton N.P."/>
        </authorList>
    </citation>
    <scope>NUCLEOTIDE SEQUENCE [LARGE SCALE GENOMIC DNA]</scope>
    <source>
        <strain evidence="19 20">DSM 15098</strain>
    </source>
</reference>